<dbReference type="Pfam" id="PF08281">
    <property type="entry name" value="Sigma70_r4_2"/>
    <property type="match status" value="1"/>
</dbReference>
<dbReference type="GO" id="GO:0003677">
    <property type="term" value="F:DNA binding"/>
    <property type="evidence" value="ECO:0007669"/>
    <property type="project" value="InterPro"/>
</dbReference>
<evidence type="ECO:0000256" key="2">
    <source>
        <dbReference type="ARBA" id="ARBA00023015"/>
    </source>
</evidence>
<dbReference type="PANTHER" id="PTHR43133">
    <property type="entry name" value="RNA POLYMERASE ECF-TYPE SIGMA FACTO"/>
    <property type="match status" value="1"/>
</dbReference>
<sequence>MLQPRTMSDSPPKLLFEKIFEANNAKIYRFALKLTADAGRAQEITQQCFVRLWENMHQVQEGQDVFPLLFVYVKHLVIDESRKLYRERKALSLAAIQKSDVDNSSEKMFIHKEFHTQLHKVVEKMPEQRRNVYVLSRDHGFSHKEIGQQLSISPATVKNHLTAALQYIRKELLTHFQ</sequence>
<dbReference type="NCBIfam" id="TIGR02937">
    <property type="entry name" value="sigma70-ECF"/>
    <property type="match status" value="1"/>
</dbReference>
<dbReference type="Gene3D" id="1.10.1740.10">
    <property type="match status" value="1"/>
</dbReference>
<feature type="domain" description="RNA polymerase sigma factor 70 region 4 type 2" evidence="6">
    <location>
        <begin position="117"/>
        <end position="166"/>
    </location>
</feature>
<comment type="similarity">
    <text evidence="1">Belongs to the sigma-70 factor family. ECF subfamily.</text>
</comment>
<proteinExistence type="inferred from homology"/>
<organism evidence="7 8">
    <name type="scientific">Chitinophaga niastensis</name>
    <dbReference type="NCBI Taxonomy" id="536980"/>
    <lineage>
        <taxon>Bacteria</taxon>
        <taxon>Pseudomonadati</taxon>
        <taxon>Bacteroidota</taxon>
        <taxon>Chitinophagia</taxon>
        <taxon>Chitinophagales</taxon>
        <taxon>Chitinophagaceae</taxon>
        <taxon>Chitinophaga</taxon>
    </lineage>
</organism>
<dbReference type="AlphaFoldDB" id="A0A2P8HU29"/>
<evidence type="ECO:0000259" key="6">
    <source>
        <dbReference type="Pfam" id="PF08281"/>
    </source>
</evidence>
<dbReference type="InterPro" id="IPR013325">
    <property type="entry name" value="RNA_pol_sigma_r2"/>
</dbReference>
<dbReference type="SUPFAM" id="SSF88946">
    <property type="entry name" value="Sigma2 domain of RNA polymerase sigma factors"/>
    <property type="match status" value="1"/>
</dbReference>
<gene>
    <name evidence="7" type="ORF">CLV51_1011066</name>
</gene>
<dbReference type="InterPro" id="IPR013324">
    <property type="entry name" value="RNA_pol_sigma_r3/r4-like"/>
</dbReference>
<dbReference type="Pfam" id="PF04542">
    <property type="entry name" value="Sigma70_r2"/>
    <property type="match status" value="1"/>
</dbReference>
<dbReference type="Gene3D" id="1.10.10.10">
    <property type="entry name" value="Winged helix-like DNA-binding domain superfamily/Winged helix DNA-binding domain"/>
    <property type="match status" value="1"/>
</dbReference>
<dbReference type="InterPro" id="IPR036388">
    <property type="entry name" value="WH-like_DNA-bd_sf"/>
</dbReference>
<evidence type="ECO:0000256" key="3">
    <source>
        <dbReference type="ARBA" id="ARBA00023082"/>
    </source>
</evidence>
<dbReference type="GO" id="GO:0006352">
    <property type="term" value="P:DNA-templated transcription initiation"/>
    <property type="evidence" value="ECO:0007669"/>
    <property type="project" value="InterPro"/>
</dbReference>
<dbReference type="InterPro" id="IPR014284">
    <property type="entry name" value="RNA_pol_sigma-70_dom"/>
</dbReference>
<dbReference type="EMBL" id="PYAW01000001">
    <property type="protein sequence ID" value="PSL49731.1"/>
    <property type="molecule type" value="Genomic_DNA"/>
</dbReference>
<keyword evidence="3" id="KW-0731">Sigma factor</keyword>
<accession>A0A2P8HU29</accession>
<dbReference type="SUPFAM" id="SSF88659">
    <property type="entry name" value="Sigma3 and sigma4 domains of RNA polymerase sigma factors"/>
    <property type="match status" value="1"/>
</dbReference>
<evidence type="ECO:0000313" key="8">
    <source>
        <dbReference type="Proteomes" id="UP000240971"/>
    </source>
</evidence>
<evidence type="ECO:0000256" key="1">
    <source>
        <dbReference type="ARBA" id="ARBA00010641"/>
    </source>
</evidence>
<dbReference type="InterPro" id="IPR007627">
    <property type="entry name" value="RNA_pol_sigma70_r2"/>
</dbReference>
<dbReference type="InterPro" id="IPR013249">
    <property type="entry name" value="RNA_pol_sigma70_r4_t2"/>
</dbReference>
<dbReference type="RefSeq" id="WP_106526948.1">
    <property type="nucleotide sequence ID" value="NZ_PYAW01000001.1"/>
</dbReference>
<protein>
    <submittedName>
        <fullName evidence="7">RNA polymerase sigma-70 factor (ECF subfamily)</fullName>
    </submittedName>
</protein>
<dbReference type="PANTHER" id="PTHR43133:SF46">
    <property type="entry name" value="RNA POLYMERASE SIGMA-70 FACTOR ECF SUBFAMILY"/>
    <property type="match status" value="1"/>
</dbReference>
<keyword evidence="2" id="KW-0805">Transcription regulation</keyword>
<keyword evidence="4" id="KW-0804">Transcription</keyword>
<evidence type="ECO:0000256" key="4">
    <source>
        <dbReference type="ARBA" id="ARBA00023163"/>
    </source>
</evidence>
<name>A0A2P8HU29_CHINA</name>
<dbReference type="GO" id="GO:0016987">
    <property type="term" value="F:sigma factor activity"/>
    <property type="evidence" value="ECO:0007669"/>
    <property type="project" value="UniProtKB-KW"/>
</dbReference>
<reference evidence="7 8" key="1">
    <citation type="submission" date="2018-03" db="EMBL/GenBank/DDBJ databases">
        <title>Genomic Encyclopedia of Archaeal and Bacterial Type Strains, Phase II (KMG-II): from individual species to whole genera.</title>
        <authorList>
            <person name="Goeker M."/>
        </authorList>
    </citation>
    <scope>NUCLEOTIDE SEQUENCE [LARGE SCALE GENOMIC DNA]</scope>
    <source>
        <strain evidence="7 8">DSM 24859</strain>
    </source>
</reference>
<dbReference type="OrthoDB" id="659855at2"/>
<comment type="caution">
    <text evidence="7">The sequence shown here is derived from an EMBL/GenBank/DDBJ whole genome shotgun (WGS) entry which is preliminary data.</text>
</comment>
<keyword evidence="8" id="KW-1185">Reference proteome</keyword>
<evidence type="ECO:0000313" key="7">
    <source>
        <dbReference type="EMBL" id="PSL49731.1"/>
    </source>
</evidence>
<feature type="domain" description="RNA polymerase sigma-70 region 2" evidence="5">
    <location>
        <begin position="20"/>
        <end position="85"/>
    </location>
</feature>
<evidence type="ECO:0000259" key="5">
    <source>
        <dbReference type="Pfam" id="PF04542"/>
    </source>
</evidence>
<dbReference type="Proteomes" id="UP000240971">
    <property type="component" value="Unassembled WGS sequence"/>
</dbReference>
<dbReference type="InterPro" id="IPR039425">
    <property type="entry name" value="RNA_pol_sigma-70-like"/>
</dbReference>